<dbReference type="PATRIC" id="fig|1423769.4.peg.210"/>
<sequence>MGGKQMSVISDKKAWLAFRKEVKALPKDYVIVFDAIQNYAFKVAPYVPHDTGAVLTQLLELFQTSAAEGLDVLAVCGDDVGKFANDLILNARTSA</sequence>
<dbReference type="Gene3D" id="1.10.1900.10">
    <property type="entry name" value="c-terminal domain of poly(a) binding protein"/>
    <property type="match status" value="1"/>
</dbReference>
<gene>
    <name evidence="1" type="ORF">FD01_GL000193</name>
</gene>
<proteinExistence type="predicted"/>
<evidence type="ECO:0000313" key="2">
    <source>
        <dbReference type="Proteomes" id="UP000051790"/>
    </source>
</evidence>
<keyword evidence="2" id="KW-1185">Reference proteome</keyword>
<accession>A0A0R1R3L7</accession>
<reference evidence="1 2" key="1">
    <citation type="journal article" date="2015" name="Genome Announc.">
        <title>Expanding the biotechnology potential of lactobacilli through comparative genomics of 213 strains and associated genera.</title>
        <authorList>
            <person name="Sun Z."/>
            <person name="Harris H.M."/>
            <person name="McCann A."/>
            <person name="Guo C."/>
            <person name="Argimon S."/>
            <person name="Zhang W."/>
            <person name="Yang X."/>
            <person name="Jeffery I.B."/>
            <person name="Cooney J.C."/>
            <person name="Kagawa T.F."/>
            <person name="Liu W."/>
            <person name="Song Y."/>
            <person name="Salvetti E."/>
            <person name="Wrobel A."/>
            <person name="Rasinkangas P."/>
            <person name="Parkhill J."/>
            <person name="Rea M.C."/>
            <person name="O'Sullivan O."/>
            <person name="Ritari J."/>
            <person name="Douillard F.P."/>
            <person name="Paul Ross R."/>
            <person name="Yang R."/>
            <person name="Briner A.E."/>
            <person name="Felis G.E."/>
            <person name="de Vos W.M."/>
            <person name="Barrangou R."/>
            <person name="Klaenhammer T.R."/>
            <person name="Caufield P.W."/>
            <person name="Cui Y."/>
            <person name="Zhang H."/>
            <person name="O'Toole P.W."/>
        </authorList>
    </citation>
    <scope>NUCLEOTIDE SEQUENCE [LARGE SCALE GENOMIC DNA]</scope>
    <source>
        <strain evidence="1 2">DSM 13343</strain>
    </source>
</reference>
<dbReference type="EMBL" id="AZEU01000091">
    <property type="protein sequence ID" value="KRL47883.1"/>
    <property type="molecule type" value="Genomic_DNA"/>
</dbReference>
<protein>
    <recommendedName>
        <fullName evidence="3">DUF1048 domain-containing protein</fullName>
    </recommendedName>
</protein>
<evidence type="ECO:0000313" key="1">
    <source>
        <dbReference type="EMBL" id="KRL47883.1"/>
    </source>
</evidence>
<dbReference type="Proteomes" id="UP000051790">
    <property type="component" value="Unassembled WGS sequence"/>
</dbReference>
<dbReference type="Pfam" id="PF06304">
    <property type="entry name" value="DUF1048"/>
    <property type="match status" value="1"/>
</dbReference>
<dbReference type="InterPro" id="IPR008316">
    <property type="entry name" value="UCP029876"/>
</dbReference>
<name>A0A0R1R3L7_9LACO</name>
<organism evidence="1 2">
    <name type="scientific">Lacticaseibacillus manihotivorans DSM 13343 = JCM 12514</name>
    <dbReference type="NCBI Taxonomy" id="1423769"/>
    <lineage>
        <taxon>Bacteria</taxon>
        <taxon>Bacillati</taxon>
        <taxon>Bacillota</taxon>
        <taxon>Bacilli</taxon>
        <taxon>Lactobacillales</taxon>
        <taxon>Lactobacillaceae</taxon>
        <taxon>Lacticaseibacillus</taxon>
    </lineage>
</organism>
<evidence type="ECO:0008006" key="3">
    <source>
        <dbReference type="Google" id="ProtNLM"/>
    </source>
</evidence>
<comment type="caution">
    <text evidence="1">The sequence shown here is derived from an EMBL/GenBank/DDBJ whole genome shotgun (WGS) entry which is preliminary data.</text>
</comment>
<dbReference type="SUPFAM" id="SSF158560">
    <property type="entry name" value="BH3980-like"/>
    <property type="match status" value="1"/>
</dbReference>
<dbReference type="AlphaFoldDB" id="A0A0R1R3L7"/>